<organism evidence="1 2">
    <name type="scientific">Herbihabitans rhizosphaerae</name>
    <dbReference type="NCBI Taxonomy" id="1872711"/>
    <lineage>
        <taxon>Bacteria</taxon>
        <taxon>Bacillati</taxon>
        <taxon>Actinomycetota</taxon>
        <taxon>Actinomycetes</taxon>
        <taxon>Pseudonocardiales</taxon>
        <taxon>Pseudonocardiaceae</taxon>
        <taxon>Herbihabitans</taxon>
    </lineage>
</organism>
<evidence type="ECO:0000313" key="2">
    <source>
        <dbReference type="Proteomes" id="UP000294257"/>
    </source>
</evidence>
<reference evidence="1 2" key="1">
    <citation type="submission" date="2019-02" db="EMBL/GenBank/DDBJ databases">
        <title>Genomic Encyclopedia of Type Strains, Phase IV (KMG-IV): sequencing the most valuable type-strain genomes for metagenomic binning, comparative biology and taxonomic classification.</title>
        <authorList>
            <person name="Goeker M."/>
        </authorList>
    </citation>
    <scope>NUCLEOTIDE SEQUENCE [LARGE SCALE GENOMIC DNA]</scope>
    <source>
        <strain evidence="1 2">DSM 101727</strain>
    </source>
</reference>
<protein>
    <submittedName>
        <fullName evidence="1">Uncharacterized protein</fullName>
    </submittedName>
</protein>
<keyword evidence="2" id="KW-1185">Reference proteome</keyword>
<dbReference type="Proteomes" id="UP000294257">
    <property type="component" value="Unassembled WGS sequence"/>
</dbReference>
<comment type="caution">
    <text evidence="1">The sequence shown here is derived from an EMBL/GenBank/DDBJ whole genome shotgun (WGS) entry which is preliminary data.</text>
</comment>
<name>A0A4Q7KH81_9PSEU</name>
<sequence>MSEYQYYEFLAIDRPLDDDEQAEVRSLSTRARITATSFVNEYHWGDFRGDPNRLMERYYDAHLYVANWGTHRVMLRLPCCLLDPNVVEDYVVDDQASAWVTDEFIVLDVTCEDEAGEFAFDDDVEVLLAAIVGVRAELAAGDLRPLYLAWLAAYGAWERDEDVFDREANDDLEPPVPPGLGTLTTAQRALADFLRVDDDLLATAAQTSPPLEQIADDPGDLAAQVAGLPLVEKDRLLARVVQGEAARVRMELVHRFRSDTTPTIPAPARRTVADLLDDAARRRNDRHRRLIAERAEEEARQEQARALTRDRRLDELADDEDAAWSRVDTLIATRKPAEYDTAVTLLTDLRALAEREARYDTFTLRTMEIRQTHARKPSLIERLTRAGL</sequence>
<accession>A0A4Q7KH81</accession>
<gene>
    <name evidence="1" type="ORF">EV193_11349</name>
</gene>
<dbReference type="EMBL" id="SGWQ01000013">
    <property type="protein sequence ID" value="RZS32208.1"/>
    <property type="molecule type" value="Genomic_DNA"/>
</dbReference>
<dbReference type="AlphaFoldDB" id="A0A4Q7KH81"/>
<dbReference type="RefSeq" id="WP_130348027.1">
    <property type="nucleotide sequence ID" value="NZ_SGWQ01000013.1"/>
</dbReference>
<proteinExistence type="predicted"/>
<evidence type="ECO:0000313" key="1">
    <source>
        <dbReference type="EMBL" id="RZS32208.1"/>
    </source>
</evidence>
<dbReference type="OrthoDB" id="9066681at2"/>